<protein>
    <submittedName>
        <fullName evidence="3">MrcB family domain-containing protein</fullName>
    </submittedName>
</protein>
<dbReference type="Pfam" id="PF12102">
    <property type="entry name" value="MrcB_N"/>
    <property type="match status" value="1"/>
</dbReference>
<feature type="domain" description="Type IV methyl-directed restriction enzyme EcoKMcrB subunit DNA-binding" evidence="2">
    <location>
        <begin position="293"/>
        <end position="465"/>
    </location>
</feature>
<dbReference type="Gene3D" id="3.40.50.300">
    <property type="entry name" value="P-loop containing nucleotide triphosphate hydrolases"/>
    <property type="match status" value="1"/>
</dbReference>
<reference evidence="3 4" key="1">
    <citation type="submission" date="2024-09" db="EMBL/GenBank/DDBJ databases">
        <authorList>
            <person name="Sun Q."/>
            <person name="Mori K."/>
        </authorList>
    </citation>
    <scope>NUCLEOTIDE SEQUENCE [LARGE SCALE GENOMIC DNA]</scope>
    <source>
        <strain evidence="3 4">JCM 11201</strain>
    </source>
</reference>
<keyword evidence="4" id="KW-1185">Reference proteome</keyword>
<gene>
    <name evidence="3" type="ORF">ACFFMS_30145</name>
</gene>
<dbReference type="EMBL" id="JBHMAF010000197">
    <property type="protein sequence ID" value="MFB9762492.1"/>
    <property type="molecule type" value="Genomic_DNA"/>
</dbReference>
<evidence type="ECO:0000259" key="2">
    <source>
        <dbReference type="Pfam" id="PF12102"/>
    </source>
</evidence>
<name>A0ABV5WPD5_9BACI</name>
<evidence type="ECO:0000313" key="3">
    <source>
        <dbReference type="EMBL" id="MFB9762492.1"/>
    </source>
</evidence>
<comment type="caution">
    <text evidence="3">The sequence shown here is derived from an EMBL/GenBank/DDBJ whole genome shotgun (WGS) entry which is preliminary data.</text>
</comment>
<proteinExistence type="predicted"/>
<evidence type="ECO:0000259" key="1">
    <source>
        <dbReference type="Pfam" id="PF07728"/>
    </source>
</evidence>
<dbReference type="InterPro" id="IPR027417">
    <property type="entry name" value="P-loop_NTPase"/>
</dbReference>
<dbReference type="RefSeq" id="WP_379952395.1">
    <property type="nucleotide sequence ID" value="NZ_JBHMAF010000197.1"/>
</dbReference>
<evidence type="ECO:0000313" key="4">
    <source>
        <dbReference type="Proteomes" id="UP001589609"/>
    </source>
</evidence>
<sequence>MIERILVELAKNVKQIHTLSTHKPNWITRVDEGGIYVETEASREKYKSGEKAEIHEFISFEFLQQAWKEFANVRTATANDFIRTRGRTSFLMAFFSQLPFVAVTTVDNSIAIQLKEFQTDDLPCEQYDKVITFLEELVNGTYDPKRISQQVDESLYKEKSNSRQDLRILGFLNKSHEVNNKLLKEYSQTENKTGFLRQLMLEREYFQTVLFTLGLLQNYSKQQKKEALVELGMTIVRNSRGENLMVESVAKDRTRHLLMWLENVGIIDQKWDLTTLSEGGSSMVSNLRTGFLKIMNEYLEAKRNSFASHLLGSFVRREITKEIEKLTFMDKNQYTVTGSVGQGNWASVPWIAVLNKNITTSTQRGYYIVYLFSEDMQRLYLTLAQGVTETSKEEIEGIKREIREVITMSEKVKKDDGIFLGTSQKARGYADSTAAYISYSVQEMPGEEELVEDLQEMIQYYEQYISFKTRGLQETVEYHSDMVTSDLIYERFEQDLTDLDLIDHISSYIQSKGFYYNKTDIINLFLSLKTKPFVILSGISGTGKTKVVQWFAESLGATEENGQFTLIPVRPDWSDSSDLLGYVDIQGEFQERPLIKVLEEAEKHPERPYFVVLDEMNLARVEYYFSDFLSVIESRKWANGKIVTSAVLPESVVGKRVIIPANVYVVGTVNMDETTHPLSKKVLDRANTIEFNEVKLDFFEFLTDLEEVEAKNVSNKSLTAEFLHLKDCFKSHKDLVKQVTNVLIEINGILDNIGAQVGYRVRDEICFYMAYNEEAKLLPFDEALDYQIYQKILPRLAGSDGRTEEALKRLYLLCKNQEFDNRDLDHDNGTYAKYNRCARKLAQMLRRFEYDGFTSFWL</sequence>
<accession>A0ABV5WPD5</accession>
<dbReference type="Gene3D" id="3.30.920.90">
    <property type="match status" value="1"/>
</dbReference>
<feature type="domain" description="ATPase dynein-related AAA" evidence="1">
    <location>
        <begin position="534"/>
        <end position="685"/>
    </location>
</feature>
<dbReference type="SUPFAM" id="SSF52540">
    <property type="entry name" value="P-loop containing nucleoside triphosphate hydrolases"/>
    <property type="match status" value="1"/>
</dbReference>
<dbReference type="InterPro" id="IPR021961">
    <property type="entry name" value="McrB_DNA-bd"/>
</dbReference>
<organism evidence="3 4">
    <name type="scientific">Ectobacillus funiculus</name>
    <dbReference type="NCBI Taxonomy" id="137993"/>
    <lineage>
        <taxon>Bacteria</taxon>
        <taxon>Bacillati</taxon>
        <taxon>Bacillota</taxon>
        <taxon>Bacilli</taxon>
        <taxon>Bacillales</taxon>
        <taxon>Bacillaceae</taxon>
        <taxon>Ectobacillus</taxon>
    </lineage>
</organism>
<dbReference type="PANTHER" id="PTHR37291">
    <property type="entry name" value="5-METHYLCYTOSINE-SPECIFIC RESTRICTION ENZYME B"/>
    <property type="match status" value="1"/>
</dbReference>
<dbReference type="PANTHER" id="PTHR37291:SF1">
    <property type="entry name" value="TYPE IV METHYL-DIRECTED RESTRICTION ENZYME ECOKMCRB SUBUNIT"/>
    <property type="match status" value="1"/>
</dbReference>
<dbReference type="Proteomes" id="UP001589609">
    <property type="component" value="Unassembled WGS sequence"/>
</dbReference>
<dbReference type="Pfam" id="PF07728">
    <property type="entry name" value="AAA_5"/>
    <property type="match status" value="1"/>
</dbReference>
<dbReference type="InterPro" id="IPR052934">
    <property type="entry name" value="Methyl-DNA_Rec/Restrict_Enz"/>
</dbReference>
<dbReference type="InterPro" id="IPR011704">
    <property type="entry name" value="ATPase_dyneun-rel_AAA"/>
</dbReference>